<feature type="compositionally biased region" description="Basic and acidic residues" evidence="1">
    <location>
        <begin position="192"/>
        <end position="211"/>
    </location>
</feature>
<dbReference type="Proteomes" id="UP000694383">
    <property type="component" value="Unplaced"/>
</dbReference>
<organism evidence="3 4">
    <name type="scientific">Oryzias sinensis</name>
    <name type="common">Chinese medaka</name>
    <dbReference type="NCBI Taxonomy" id="183150"/>
    <lineage>
        <taxon>Eukaryota</taxon>
        <taxon>Metazoa</taxon>
        <taxon>Chordata</taxon>
        <taxon>Craniata</taxon>
        <taxon>Vertebrata</taxon>
        <taxon>Euteleostomi</taxon>
        <taxon>Actinopterygii</taxon>
        <taxon>Neopterygii</taxon>
        <taxon>Teleostei</taxon>
        <taxon>Neoteleostei</taxon>
        <taxon>Acanthomorphata</taxon>
        <taxon>Ovalentaria</taxon>
        <taxon>Atherinomorphae</taxon>
        <taxon>Beloniformes</taxon>
        <taxon>Adrianichthyidae</taxon>
        <taxon>Oryziinae</taxon>
        <taxon>Oryzias</taxon>
    </lineage>
</organism>
<dbReference type="PANTHER" id="PTHR47958">
    <property type="entry name" value="ATP-DEPENDENT RNA HELICASE DBP3"/>
    <property type="match status" value="1"/>
</dbReference>
<evidence type="ECO:0000313" key="3">
    <source>
        <dbReference type="Ensembl" id="ENSOSIP00000001709.1"/>
    </source>
</evidence>
<name>A0A8C8DD62_9TELE</name>
<dbReference type="SUPFAM" id="SSF52540">
    <property type="entry name" value="P-loop containing nucleoside triphosphate hydrolases"/>
    <property type="match status" value="1"/>
</dbReference>
<dbReference type="InterPro" id="IPR001650">
    <property type="entry name" value="Helicase_C-like"/>
</dbReference>
<evidence type="ECO:0000259" key="2">
    <source>
        <dbReference type="PROSITE" id="PS51194"/>
    </source>
</evidence>
<dbReference type="GeneTree" id="ENSGT00940000154705"/>
<reference evidence="3" key="2">
    <citation type="submission" date="2025-09" db="UniProtKB">
        <authorList>
            <consortium name="Ensembl"/>
        </authorList>
    </citation>
    <scope>IDENTIFICATION</scope>
</reference>
<dbReference type="Ensembl" id="ENSOSIT00000001828.1">
    <property type="protein sequence ID" value="ENSOSIP00000001709.1"/>
    <property type="gene ID" value="ENSOSIG00000000842.1"/>
</dbReference>
<feature type="region of interest" description="Disordered" evidence="1">
    <location>
        <begin position="131"/>
        <end position="287"/>
    </location>
</feature>
<feature type="compositionally biased region" description="Pro residues" evidence="1">
    <location>
        <begin position="276"/>
        <end position="287"/>
    </location>
</feature>
<dbReference type="Gene3D" id="3.40.50.300">
    <property type="entry name" value="P-loop containing nucleotide triphosphate hydrolases"/>
    <property type="match status" value="1"/>
</dbReference>
<evidence type="ECO:0000313" key="4">
    <source>
        <dbReference type="Proteomes" id="UP000694383"/>
    </source>
</evidence>
<protein>
    <recommendedName>
        <fullName evidence="2">Helicase C-terminal domain-containing protein</fullName>
    </recommendedName>
</protein>
<feature type="compositionally biased region" description="Gly residues" evidence="1">
    <location>
        <begin position="134"/>
        <end position="143"/>
    </location>
</feature>
<keyword evidence="4" id="KW-1185">Reference proteome</keyword>
<feature type="domain" description="Helicase C-terminal" evidence="2">
    <location>
        <begin position="62"/>
        <end position="131"/>
    </location>
</feature>
<evidence type="ECO:0000256" key="1">
    <source>
        <dbReference type="SAM" id="MobiDB-lite"/>
    </source>
</evidence>
<dbReference type="InterPro" id="IPR027417">
    <property type="entry name" value="P-loop_NTPase"/>
</dbReference>
<reference evidence="3" key="1">
    <citation type="submission" date="2025-08" db="UniProtKB">
        <authorList>
            <consortium name="Ensembl"/>
        </authorList>
    </citation>
    <scope>IDENTIFICATION</scope>
</reference>
<dbReference type="AlphaFoldDB" id="A0A8C8DD62"/>
<dbReference type="Pfam" id="PF00271">
    <property type="entry name" value="Helicase_C"/>
    <property type="match status" value="1"/>
</dbReference>
<sequence>LRHGRKVQLELWSRPPSFGSAVEEWRGGRRDSFLSCELSSCPCRPPRTVGGEGDRELTLIQDVEDVKFVINYDYPNSSEDYIHRIGRTARSTNKGTAYTFFTPGNVRQARELVRVLEEARQAINPKLLQLVETGRGGGGGGGRSRFRGSSSNNPNLMYQDECDRRMRSVGGGSSSKEGNGYGRDNRGGGAGRDGDRSSSSSYRDRSGRDGGRTSNSYDQYQNNDLYGGTRAGAATGGVPGVQAPPPLTGPQPLMAQQFNPPQPMMGLMGQASFQFVPPPPPVIPNRK</sequence>
<dbReference type="PROSITE" id="PS51194">
    <property type="entry name" value="HELICASE_CTER"/>
    <property type="match status" value="1"/>
</dbReference>
<accession>A0A8C8DD62</accession>
<proteinExistence type="predicted"/>